<organism evidence="2 3">
    <name type="scientific">Dyella telluris</name>
    <dbReference type="NCBI Taxonomy" id="2763498"/>
    <lineage>
        <taxon>Bacteria</taxon>
        <taxon>Pseudomonadati</taxon>
        <taxon>Pseudomonadota</taxon>
        <taxon>Gammaproteobacteria</taxon>
        <taxon>Lysobacterales</taxon>
        <taxon>Rhodanobacteraceae</taxon>
        <taxon>Dyella</taxon>
    </lineage>
</organism>
<gene>
    <name evidence="2" type="ORF">H8F01_02405</name>
</gene>
<dbReference type="RefSeq" id="WP_187057495.1">
    <property type="nucleotide sequence ID" value="NZ_CP060412.1"/>
</dbReference>
<evidence type="ECO:0000256" key="1">
    <source>
        <dbReference type="SAM" id="MobiDB-lite"/>
    </source>
</evidence>
<reference evidence="2 3" key="1">
    <citation type="submission" date="2020-08" db="EMBL/GenBank/DDBJ databases">
        <title>Dyella sp. G9 isolated from forest soil.</title>
        <authorList>
            <person name="Fu J."/>
            <person name="Qiu L."/>
        </authorList>
    </citation>
    <scope>NUCLEOTIDE SEQUENCE [LARGE SCALE GENOMIC DNA]</scope>
    <source>
        <strain evidence="2 3">G9</strain>
    </source>
</reference>
<feature type="compositionally biased region" description="Low complexity" evidence="1">
    <location>
        <begin position="43"/>
        <end position="58"/>
    </location>
</feature>
<keyword evidence="3" id="KW-1185">Reference proteome</keyword>
<proteinExistence type="predicted"/>
<sequence length="154" mass="16529">MSSLIVARFGSQFAAASAFAKLMSCGLYRRKGVVQCDESVDGSPASASAPTSVVSSVSHQGRRDGAKHVLRGPEASPDPADMGSAILTVEIDDDQPLEEVMEVMRAMDAVHVHILPGKILDDNDAPLWPEEGLGRWADVQRAVRASRRGKPRLH</sequence>
<evidence type="ECO:0000313" key="3">
    <source>
        <dbReference type="Proteomes" id="UP000515873"/>
    </source>
</evidence>
<protein>
    <submittedName>
        <fullName evidence="2">Uncharacterized protein</fullName>
    </submittedName>
</protein>
<name>A0A7G8Q5H9_9GAMM</name>
<accession>A0A7G8Q5H9</accession>
<feature type="region of interest" description="Disordered" evidence="1">
    <location>
        <begin position="40"/>
        <end position="81"/>
    </location>
</feature>
<dbReference type="Proteomes" id="UP000515873">
    <property type="component" value="Chromosome"/>
</dbReference>
<dbReference type="EMBL" id="CP060412">
    <property type="protein sequence ID" value="QNK02037.1"/>
    <property type="molecule type" value="Genomic_DNA"/>
</dbReference>
<dbReference type="AlphaFoldDB" id="A0A7G8Q5H9"/>
<evidence type="ECO:0000313" key="2">
    <source>
        <dbReference type="EMBL" id="QNK02037.1"/>
    </source>
</evidence>
<dbReference type="KEGG" id="dtl:H8F01_02405"/>